<keyword evidence="3" id="KW-1185">Reference proteome</keyword>
<comment type="caution">
    <text evidence="2">The sequence shown here is derived from an EMBL/GenBank/DDBJ whole genome shotgun (WGS) entry which is preliminary data.</text>
</comment>
<evidence type="ECO:0000313" key="3">
    <source>
        <dbReference type="Proteomes" id="UP000789901"/>
    </source>
</evidence>
<organism evidence="2 3">
    <name type="scientific">Gigaspora margarita</name>
    <dbReference type="NCBI Taxonomy" id="4874"/>
    <lineage>
        <taxon>Eukaryota</taxon>
        <taxon>Fungi</taxon>
        <taxon>Fungi incertae sedis</taxon>
        <taxon>Mucoromycota</taxon>
        <taxon>Glomeromycotina</taxon>
        <taxon>Glomeromycetes</taxon>
        <taxon>Diversisporales</taxon>
        <taxon>Gigasporaceae</taxon>
        <taxon>Gigaspora</taxon>
    </lineage>
</organism>
<feature type="non-terminal residue" evidence="2">
    <location>
        <position position="1"/>
    </location>
</feature>
<reference evidence="2 3" key="1">
    <citation type="submission" date="2021-06" db="EMBL/GenBank/DDBJ databases">
        <authorList>
            <person name="Kallberg Y."/>
            <person name="Tangrot J."/>
            <person name="Rosling A."/>
        </authorList>
    </citation>
    <scope>NUCLEOTIDE SEQUENCE [LARGE SCALE GENOMIC DNA]</scope>
    <source>
        <strain evidence="2 3">120-4 pot B 10/14</strain>
    </source>
</reference>
<accession>A0ABN7WXL1</accession>
<protein>
    <submittedName>
        <fullName evidence="2">45824_t:CDS:1</fullName>
    </submittedName>
</protein>
<gene>
    <name evidence="2" type="ORF">GMARGA_LOCUS36343</name>
</gene>
<proteinExistence type="predicted"/>
<feature type="region of interest" description="Disordered" evidence="1">
    <location>
        <begin position="73"/>
        <end position="93"/>
    </location>
</feature>
<evidence type="ECO:0000313" key="2">
    <source>
        <dbReference type="EMBL" id="CAG8843078.1"/>
    </source>
</evidence>
<dbReference type="EMBL" id="CAJVQB010071192">
    <property type="protein sequence ID" value="CAG8843078.1"/>
    <property type="molecule type" value="Genomic_DNA"/>
</dbReference>
<dbReference type="Proteomes" id="UP000789901">
    <property type="component" value="Unassembled WGS sequence"/>
</dbReference>
<evidence type="ECO:0000256" key="1">
    <source>
        <dbReference type="SAM" id="MobiDB-lite"/>
    </source>
</evidence>
<name>A0ABN7WXL1_GIGMA</name>
<sequence length="93" mass="10809">TRRRIISEKPKRPRAISQSKKKNQIELILQAMHEYLAAGHFGEKTIIEKIKKILLESNGDRCEKLYKKLRDKSMQGKTTCKRSNESNQDNPAI</sequence>